<dbReference type="GO" id="GO:0005737">
    <property type="term" value="C:cytoplasm"/>
    <property type="evidence" value="ECO:0007669"/>
    <property type="project" value="TreeGrafter"/>
</dbReference>
<dbReference type="GO" id="GO:0005085">
    <property type="term" value="F:guanyl-nucleotide exchange factor activity"/>
    <property type="evidence" value="ECO:0007669"/>
    <property type="project" value="InterPro"/>
</dbReference>
<dbReference type="InterPro" id="IPR000219">
    <property type="entry name" value="DH_dom"/>
</dbReference>
<dbReference type="Proteomes" id="UP000326877">
    <property type="component" value="Unassembled WGS sequence"/>
</dbReference>
<organism evidence="3">
    <name type="scientific">Petromyces alliaceus</name>
    <name type="common">Aspergillus alliaceus</name>
    <dbReference type="NCBI Taxonomy" id="209559"/>
    <lineage>
        <taxon>Eukaryota</taxon>
        <taxon>Fungi</taxon>
        <taxon>Dikarya</taxon>
        <taxon>Ascomycota</taxon>
        <taxon>Pezizomycotina</taxon>
        <taxon>Eurotiomycetes</taxon>
        <taxon>Eurotiomycetidae</taxon>
        <taxon>Eurotiales</taxon>
        <taxon>Aspergillaceae</taxon>
        <taxon>Aspergillus</taxon>
        <taxon>Aspergillus subgen. Circumdati</taxon>
    </lineage>
</organism>
<dbReference type="Pfam" id="PF00621">
    <property type="entry name" value="RhoGEF"/>
    <property type="match status" value="1"/>
</dbReference>
<feature type="compositionally biased region" description="Basic and acidic residues" evidence="1">
    <location>
        <begin position="727"/>
        <end position="743"/>
    </location>
</feature>
<dbReference type="InterPro" id="IPR001331">
    <property type="entry name" value="GDS_CDC24_CS"/>
</dbReference>
<evidence type="ECO:0000313" key="3">
    <source>
        <dbReference type="EMBL" id="KAE8385980.1"/>
    </source>
</evidence>
<dbReference type="EMBL" id="ML735321">
    <property type="protein sequence ID" value="KAE8385980.1"/>
    <property type="molecule type" value="Genomic_DNA"/>
</dbReference>
<gene>
    <name evidence="3" type="ORF">BDV23DRAFT_187709</name>
</gene>
<dbReference type="SUPFAM" id="SSF48065">
    <property type="entry name" value="DBL homology domain (DH-domain)"/>
    <property type="match status" value="1"/>
</dbReference>
<evidence type="ECO:0000256" key="1">
    <source>
        <dbReference type="SAM" id="MobiDB-lite"/>
    </source>
</evidence>
<feature type="region of interest" description="Disordered" evidence="1">
    <location>
        <begin position="717"/>
        <end position="743"/>
    </location>
</feature>
<dbReference type="OrthoDB" id="8059989at2759"/>
<dbReference type="AlphaFoldDB" id="A0A5N7BVX4"/>
<dbReference type="PROSITE" id="PS00741">
    <property type="entry name" value="DH_1"/>
    <property type="match status" value="1"/>
</dbReference>
<dbReference type="PANTHER" id="PTHR12673:SF159">
    <property type="entry name" value="LD03170P"/>
    <property type="match status" value="1"/>
</dbReference>
<name>A0A5N7BVX4_PETAA</name>
<dbReference type="Gene3D" id="1.20.900.10">
    <property type="entry name" value="Dbl homology (DH) domain"/>
    <property type="match status" value="1"/>
</dbReference>
<feature type="domain" description="DH" evidence="2">
    <location>
        <begin position="160"/>
        <end position="399"/>
    </location>
</feature>
<dbReference type="SMART" id="SM00325">
    <property type="entry name" value="RhoGEF"/>
    <property type="match status" value="1"/>
</dbReference>
<dbReference type="GO" id="GO:0035556">
    <property type="term" value="P:intracellular signal transduction"/>
    <property type="evidence" value="ECO:0007669"/>
    <property type="project" value="InterPro"/>
</dbReference>
<dbReference type="InterPro" id="IPR035899">
    <property type="entry name" value="DBL_dom_sf"/>
</dbReference>
<sequence length="798" mass="90823">MEEIKNEVAEKHHLALETSESKAKNSILTDPQVLAEHVPSFLPFKRWVNSFRVKKSYRVRQSSRYVEGWSDSMTARYDNSNLLLCGGQDLQWERLSGHSSNLETVKTSTLSVASQSIVRSRGTTQSTNRSFGSDLRGSIESLRPALSYAIDEEAHNRAIKRRKVLREIIATESDYVFGLKALANVLFLFSARPEIYYSLHQIREIHEDFLAQIRKVTPMSSLAAAEYDRLIPHGVRGRANAVDLSLKALSIRTRHFRTSVLSRLKALAAEANEALEVALEIGKLSTSFTKYMDFCSNYEQLTEDVDLLRRSIPNWPILEHGIEALSKSVASIENQAQEHNKSMLLHDLLIKPIQRLCKYPLLLQELLRWTHILDDPTAHDGIQQVLETVRAMVNQVNKAPGNPVNKRMVQRTLMLQDMLNLPKLVAVHHVYKQLGPMTLCGVLHTTYQSSRYLTGGYMVCVLFKSHFLLAKVNNDYRSLEAVACLYICDAKIDTLRNGKGLCCHGCLFSWKMIFQYQGDRFELVLSASSAYEEKQWKAEFLKSAAISADMQKPVASELRGYSFLALDLTPLDRVLGFEPPLSRTTSVHSVASLRAESDLQHIVIKRTHCPNKLGQFARHIDGELERPRFSLLESPIILTSRRQDRIRLERVISSVYTRECLPYPGMSLAKGDILFRPGTIMRRLTLRPGLYRRSSSANLPRSQYIAVKPLRLGELLPQKGSDDSDEHEPLHAKFNNEKNDVKAKESSKAILRLLPPTDRQGRWQPWACRESFIENVYPDIVQFYDTEAVKEKPPLTLK</sequence>
<reference evidence="3" key="1">
    <citation type="submission" date="2019-04" db="EMBL/GenBank/DDBJ databases">
        <title>Friends and foes A comparative genomics studyof 23 Aspergillus species from section Flavi.</title>
        <authorList>
            <consortium name="DOE Joint Genome Institute"/>
            <person name="Kjaerbolling I."/>
            <person name="Vesth T."/>
            <person name="Frisvad J.C."/>
            <person name="Nybo J.L."/>
            <person name="Theobald S."/>
            <person name="Kildgaard S."/>
            <person name="Isbrandt T."/>
            <person name="Kuo A."/>
            <person name="Sato A."/>
            <person name="Lyhne E.K."/>
            <person name="Kogle M.E."/>
            <person name="Wiebenga A."/>
            <person name="Kun R.S."/>
            <person name="Lubbers R.J."/>
            <person name="Makela M.R."/>
            <person name="Barry K."/>
            <person name="Chovatia M."/>
            <person name="Clum A."/>
            <person name="Daum C."/>
            <person name="Haridas S."/>
            <person name="He G."/>
            <person name="LaButti K."/>
            <person name="Lipzen A."/>
            <person name="Mondo S."/>
            <person name="Riley R."/>
            <person name="Salamov A."/>
            <person name="Simmons B.A."/>
            <person name="Magnuson J.K."/>
            <person name="Henrissat B."/>
            <person name="Mortensen U.H."/>
            <person name="Larsen T.O."/>
            <person name="Devries R.P."/>
            <person name="Grigoriev I.V."/>
            <person name="Machida M."/>
            <person name="Baker S.E."/>
            <person name="Andersen M.R."/>
        </authorList>
    </citation>
    <scope>NUCLEOTIDE SEQUENCE [LARGE SCALE GENOMIC DNA]</scope>
    <source>
        <strain evidence="3">IBT 14317</strain>
    </source>
</reference>
<evidence type="ECO:0000259" key="2">
    <source>
        <dbReference type="PROSITE" id="PS50010"/>
    </source>
</evidence>
<dbReference type="InterPro" id="IPR051092">
    <property type="entry name" value="FYVE_RhoGEF_PH"/>
</dbReference>
<dbReference type="PROSITE" id="PS50010">
    <property type="entry name" value="DH_2"/>
    <property type="match status" value="1"/>
</dbReference>
<dbReference type="PANTHER" id="PTHR12673">
    <property type="entry name" value="FACIOGENITAL DYSPLASIA PROTEIN"/>
    <property type="match status" value="1"/>
</dbReference>
<proteinExistence type="predicted"/>
<accession>A0A5N7BVX4</accession>
<protein>
    <recommendedName>
        <fullName evidence="2">DH domain-containing protein</fullName>
    </recommendedName>
</protein>